<dbReference type="InterPro" id="IPR005496">
    <property type="entry name" value="Integral_membrane_TerC"/>
</dbReference>
<evidence type="ECO:0000256" key="6">
    <source>
        <dbReference type="SAM" id="Phobius"/>
    </source>
</evidence>
<name>A0A4R3I357_PAULE</name>
<gene>
    <name evidence="7" type="ORF">EDC30_10285</name>
</gene>
<dbReference type="OrthoDB" id="5295733at2"/>
<dbReference type="PANTHER" id="PTHR30238:SF4">
    <property type="entry name" value="SLL1022 PROTEIN"/>
    <property type="match status" value="1"/>
</dbReference>
<dbReference type="InterPro" id="IPR022301">
    <property type="entry name" value="Integral_membrane_YjbE"/>
</dbReference>
<protein>
    <submittedName>
        <fullName evidence="7">YjbE family integral membrane protein</fullName>
    </submittedName>
</protein>
<accession>A0A4R3I357</accession>
<evidence type="ECO:0000313" key="7">
    <source>
        <dbReference type="EMBL" id="TCS38349.1"/>
    </source>
</evidence>
<evidence type="ECO:0000256" key="3">
    <source>
        <dbReference type="ARBA" id="ARBA00022692"/>
    </source>
</evidence>
<keyword evidence="3 6" id="KW-0812">Transmembrane</keyword>
<evidence type="ECO:0000256" key="5">
    <source>
        <dbReference type="ARBA" id="ARBA00023136"/>
    </source>
</evidence>
<dbReference type="NCBIfam" id="TIGR03717">
    <property type="entry name" value="R_switched_YjbE"/>
    <property type="match status" value="1"/>
</dbReference>
<keyword evidence="8" id="KW-1185">Reference proteome</keyword>
<reference evidence="7 8" key="1">
    <citation type="submission" date="2019-03" db="EMBL/GenBank/DDBJ databases">
        <title>Genomic Encyclopedia of Type Strains, Phase IV (KMG-IV): sequencing the most valuable type-strain genomes for metagenomic binning, comparative biology and taxonomic classification.</title>
        <authorList>
            <person name="Goeker M."/>
        </authorList>
    </citation>
    <scope>NUCLEOTIDE SEQUENCE [LARGE SCALE GENOMIC DNA]</scope>
    <source>
        <strain evidence="7 8">DSM 7445</strain>
    </source>
</reference>
<dbReference type="AlphaFoldDB" id="A0A4R3I357"/>
<feature type="transmembrane region" description="Helical" evidence="6">
    <location>
        <begin position="12"/>
        <end position="34"/>
    </location>
</feature>
<sequence>MDFTSPQFWIALLQIVAIDIVLGGDNAVVIGLACRRLPERERKLGILWGMAGAIGLRVILIFFAVNLLQVPFLKIVGAFLLFWIGIKLLQPEPDEGGHHIEAGTTLFGAVKTIIIADAVMSLDNVIAIAGAAGDHLVLVIFGLLLSIPIILLGSQLVIKLMDRFPVVVIAGGALLGWIAGGMLVSDVAVHDTVMRAFPLAKWVAPAIGAVLVVATGKALAGRTQAQRAAAMEDLARDSRPDEPPHAS</sequence>
<evidence type="ECO:0000313" key="8">
    <source>
        <dbReference type="Proteomes" id="UP000295382"/>
    </source>
</evidence>
<evidence type="ECO:0000256" key="2">
    <source>
        <dbReference type="ARBA" id="ARBA00007511"/>
    </source>
</evidence>
<organism evidence="7 8">
    <name type="scientific">Paucimonas lemoignei</name>
    <name type="common">Pseudomonas lemoignei</name>
    <dbReference type="NCBI Taxonomy" id="29443"/>
    <lineage>
        <taxon>Bacteria</taxon>
        <taxon>Pseudomonadati</taxon>
        <taxon>Pseudomonadota</taxon>
        <taxon>Betaproteobacteria</taxon>
        <taxon>Burkholderiales</taxon>
        <taxon>Burkholderiaceae</taxon>
        <taxon>Paucimonas</taxon>
    </lineage>
</organism>
<dbReference type="EMBL" id="SLZQ01000002">
    <property type="protein sequence ID" value="TCS38349.1"/>
    <property type="molecule type" value="Genomic_DNA"/>
</dbReference>
<feature type="transmembrane region" description="Helical" evidence="6">
    <location>
        <begin position="46"/>
        <end position="65"/>
    </location>
</feature>
<comment type="subcellular location">
    <subcellularLocation>
        <location evidence="1">Membrane</location>
        <topology evidence="1">Multi-pass membrane protein</topology>
    </subcellularLocation>
</comment>
<feature type="transmembrane region" description="Helical" evidence="6">
    <location>
        <begin position="126"/>
        <end position="152"/>
    </location>
</feature>
<dbReference type="PANTHER" id="PTHR30238">
    <property type="entry name" value="MEMBRANE BOUND PREDICTED REDOX MODULATOR"/>
    <property type="match status" value="1"/>
</dbReference>
<feature type="transmembrane region" description="Helical" evidence="6">
    <location>
        <begin position="102"/>
        <end position="120"/>
    </location>
</feature>
<feature type="transmembrane region" description="Helical" evidence="6">
    <location>
        <begin position="71"/>
        <end position="90"/>
    </location>
</feature>
<comment type="caution">
    <text evidence="7">The sequence shown here is derived from an EMBL/GenBank/DDBJ whole genome shotgun (WGS) entry which is preliminary data.</text>
</comment>
<evidence type="ECO:0000256" key="1">
    <source>
        <dbReference type="ARBA" id="ARBA00004141"/>
    </source>
</evidence>
<keyword evidence="5 6" id="KW-0472">Membrane</keyword>
<comment type="similarity">
    <text evidence="2">Belongs to the TerC family.</text>
</comment>
<dbReference type="Proteomes" id="UP000295382">
    <property type="component" value="Unassembled WGS sequence"/>
</dbReference>
<feature type="transmembrane region" description="Helical" evidence="6">
    <location>
        <begin position="202"/>
        <end position="220"/>
    </location>
</feature>
<evidence type="ECO:0000256" key="4">
    <source>
        <dbReference type="ARBA" id="ARBA00022989"/>
    </source>
</evidence>
<dbReference type="RefSeq" id="WP_132257399.1">
    <property type="nucleotide sequence ID" value="NZ_SLZQ01000002.1"/>
</dbReference>
<dbReference type="Pfam" id="PF03741">
    <property type="entry name" value="TerC"/>
    <property type="match status" value="1"/>
</dbReference>
<proteinExistence type="inferred from homology"/>
<keyword evidence="4 6" id="KW-1133">Transmembrane helix</keyword>
<feature type="transmembrane region" description="Helical" evidence="6">
    <location>
        <begin position="164"/>
        <end position="182"/>
    </location>
</feature>
<dbReference type="GO" id="GO:0016020">
    <property type="term" value="C:membrane"/>
    <property type="evidence" value="ECO:0007669"/>
    <property type="project" value="UniProtKB-SubCell"/>
</dbReference>